<dbReference type="SUPFAM" id="SSF52402">
    <property type="entry name" value="Adenine nucleotide alpha hydrolases-like"/>
    <property type="match status" value="1"/>
</dbReference>
<dbReference type="Pfam" id="PF00582">
    <property type="entry name" value="Usp"/>
    <property type="match status" value="1"/>
</dbReference>
<dbReference type="PANTHER" id="PTHR46268">
    <property type="entry name" value="STRESS RESPONSE PROTEIN NHAX"/>
    <property type="match status" value="1"/>
</dbReference>
<comment type="similarity">
    <text evidence="1">Belongs to the universal stress protein A family.</text>
</comment>
<evidence type="ECO:0000259" key="2">
    <source>
        <dbReference type="Pfam" id="PF00582"/>
    </source>
</evidence>
<gene>
    <name evidence="3" type="ORF">A5892_11800</name>
</gene>
<dbReference type="KEGG" id="haa:A5892_11800"/>
<dbReference type="InterPro" id="IPR006016">
    <property type="entry name" value="UspA"/>
</dbReference>
<name>A0A172YFT4_9GAMM</name>
<dbReference type="CDD" id="cd00293">
    <property type="entry name" value="USP-like"/>
    <property type="match status" value="1"/>
</dbReference>
<evidence type="ECO:0000313" key="3">
    <source>
        <dbReference type="EMBL" id="ANF58067.1"/>
    </source>
</evidence>
<dbReference type="STRING" id="376489.A5892_11800"/>
<dbReference type="AlphaFoldDB" id="A0A172YFT4"/>
<dbReference type="Gene3D" id="3.40.50.620">
    <property type="entry name" value="HUPs"/>
    <property type="match status" value="1"/>
</dbReference>
<reference evidence="3 4" key="1">
    <citation type="submission" date="2016-04" db="EMBL/GenBank/DDBJ databases">
        <title>Complete Genome Sequence of Halotalea alkalilenta IHB B 13600.</title>
        <authorList>
            <person name="Swarnkar M.K."/>
            <person name="Sharma A."/>
            <person name="Kaushal K."/>
            <person name="Soni R."/>
            <person name="Rana S."/>
            <person name="Singh A.K."/>
            <person name="Gulati A."/>
        </authorList>
    </citation>
    <scope>NUCLEOTIDE SEQUENCE [LARGE SCALE GENOMIC DNA]</scope>
    <source>
        <strain evidence="3 4">IHB B 13600</strain>
    </source>
</reference>
<evidence type="ECO:0000256" key="1">
    <source>
        <dbReference type="ARBA" id="ARBA00008791"/>
    </source>
</evidence>
<dbReference type="PANTHER" id="PTHR46268:SF22">
    <property type="entry name" value="SENSOR PROTEIN KDPD-RELATED"/>
    <property type="match status" value="1"/>
</dbReference>
<accession>A0A172YFT4</accession>
<protein>
    <recommendedName>
        <fullName evidence="2">UspA domain-containing protein</fullName>
    </recommendedName>
</protein>
<dbReference type="InterPro" id="IPR014729">
    <property type="entry name" value="Rossmann-like_a/b/a_fold"/>
</dbReference>
<feature type="domain" description="UspA" evidence="2">
    <location>
        <begin position="6"/>
        <end position="153"/>
    </location>
</feature>
<evidence type="ECO:0000313" key="4">
    <source>
        <dbReference type="Proteomes" id="UP000077875"/>
    </source>
</evidence>
<proteinExistence type="inferred from homology"/>
<dbReference type="EMBL" id="CP015243">
    <property type="protein sequence ID" value="ANF58067.1"/>
    <property type="molecule type" value="Genomic_DNA"/>
</dbReference>
<dbReference type="PRINTS" id="PR01438">
    <property type="entry name" value="UNVRSLSTRESS"/>
</dbReference>
<sequence length="156" mass="16460">MNSLNTLLFATDFSKGSAKASSIAATLAQLSGAKLYVIHVASLVDSSLYWQDPLLASGVDPGQLNGEIVKEAEKKLSEFVALNFQSDDENGLKDIESRVVSGGVAYEIIIGEAQRVGADMIILGTHGRSGLERVLVGSTAERVVRSSPIPVLTSRG</sequence>
<keyword evidence="4" id="KW-1185">Reference proteome</keyword>
<organism evidence="3 4">
    <name type="scientific">Halotalea alkalilenta</name>
    <dbReference type="NCBI Taxonomy" id="376489"/>
    <lineage>
        <taxon>Bacteria</taxon>
        <taxon>Pseudomonadati</taxon>
        <taxon>Pseudomonadota</taxon>
        <taxon>Gammaproteobacteria</taxon>
        <taxon>Oceanospirillales</taxon>
        <taxon>Halomonadaceae</taxon>
        <taxon>Halotalea</taxon>
    </lineage>
</organism>
<dbReference type="Proteomes" id="UP000077875">
    <property type="component" value="Chromosome"/>
</dbReference>
<dbReference type="RefSeq" id="WP_064122973.1">
    <property type="nucleotide sequence ID" value="NZ_CP015243.1"/>
</dbReference>
<dbReference type="InterPro" id="IPR006015">
    <property type="entry name" value="Universal_stress_UspA"/>
</dbReference>